<keyword evidence="2" id="KW-1003">Cell membrane</keyword>
<dbReference type="InterPro" id="IPR050638">
    <property type="entry name" value="AA-Vitamin_Transporters"/>
</dbReference>
<feature type="transmembrane region" description="Helical" evidence="6">
    <location>
        <begin position="41"/>
        <end position="59"/>
    </location>
</feature>
<dbReference type="PANTHER" id="PTHR32322:SF18">
    <property type="entry name" value="S-ADENOSYLMETHIONINE_S-ADENOSYLHOMOCYSTEINE TRANSPORTER"/>
    <property type="match status" value="1"/>
</dbReference>
<dbReference type="InterPro" id="IPR000620">
    <property type="entry name" value="EamA_dom"/>
</dbReference>
<feature type="transmembrane region" description="Helical" evidence="6">
    <location>
        <begin position="122"/>
        <end position="140"/>
    </location>
</feature>
<feature type="transmembrane region" description="Helical" evidence="6">
    <location>
        <begin position="236"/>
        <end position="256"/>
    </location>
</feature>
<dbReference type="RefSeq" id="WP_054588136.1">
    <property type="nucleotide sequence ID" value="NZ_CP012700.1"/>
</dbReference>
<comment type="subcellular location">
    <subcellularLocation>
        <location evidence="1">Cell membrane</location>
        <topology evidence="1">Multi-pass membrane protein</topology>
    </subcellularLocation>
</comment>
<evidence type="ECO:0000256" key="5">
    <source>
        <dbReference type="ARBA" id="ARBA00023136"/>
    </source>
</evidence>
<dbReference type="PANTHER" id="PTHR32322">
    <property type="entry name" value="INNER MEMBRANE TRANSPORTER"/>
    <property type="match status" value="1"/>
</dbReference>
<dbReference type="Pfam" id="PF00892">
    <property type="entry name" value="EamA"/>
    <property type="match status" value="1"/>
</dbReference>
<evidence type="ECO:0000256" key="2">
    <source>
        <dbReference type="ARBA" id="ARBA00022475"/>
    </source>
</evidence>
<evidence type="ECO:0000259" key="7">
    <source>
        <dbReference type="Pfam" id="PF00892"/>
    </source>
</evidence>
<evidence type="ECO:0000313" key="8">
    <source>
        <dbReference type="EMBL" id="ALH80830.1"/>
    </source>
</evidence>
<organism evidence="8 9">
    <name type="scientific">Sphingopyxis macrogoltabida</name>
    <name type="common">Sphingomonas macrogoltabidus</name>
    <dbReference type="NCBI Taxonomy" id="33050"/>
    <lineage>
        <taxon>Bacteria</taxon>
        <taxon>Pseudomonadati</taxon>
        <taxon>Pseudomonadota</taxon>
        <taxon>Alphaproteobacteria</taxon>
        <taxon>Sphingomonadales</taxon>
        <taxon>Sphingomonadaceae</taxon>
        <taxon>Sphingopyxis</taxon>
    </lineage>
</organism>
<name>A0A0N9UM80_SPHMC</name>
<feature type="transmembrane region" description="Helical" evidence="6">
    <location>
        <begin position="200"/>
        <end position="224"/>
    </location>
</feature>
<dbReference type="PATRIC" id="fig|33050.5.peg.2220"/>
<keyword evidence="4 6" id="KW-1133">Transmembrane helix</keyword>
<gene>
    <name evidence="8" type="ORF">AN936_10745</name>
</gene>
<dbReference type="InterPro" id="IPR037185">
    <property type="entry name" value="EmrE-like"/>
</dbReference>
<evidence type="ECO:0000256" key="4">
    <source>
        <dbReference type="ARBA" id="ARBA00022989"/>
    </source>
</evidence>
<feature type="transmembrane region" description="Helical" evidence="6">
    <location>
        <begin position="146"/>
        <end position="165"/>
    </location>
</feature>
<protein>
    <submittedName>
        <fullName evidence="8">Threonine transporter</fullName>
    </submittedName>
</protein>
<dbReference type="KEGG" id="smag:AN936_10745"/>
<evidence type="ECO:0000313" key="9">
    <source>
        <dbReference type="Proteomes" id="UP000058074"/>
    </source>
</evidence>
<feature type="transmembrane region" description="Helical" evidence="6">
    <location>
        <begin position="262"/>
        <end position="282"/>
    </location>
</feature>
<evidence type="ECO:0000256" key="6">
    <source>
        <dbReference type="SAM" id="Phobius"/>
    </source>
</evidence>
<dbReference type="EMBL" id="CP012700">
    <property type="protein sequence ID" value="ALH80830.1"/>
    <property type="molecule type" value="Genomic_DNA"/>
</dbReference>
<dbReference type="GO" id="GO:0005886">
    <property type="term" value="C:plasma membrane"/>
    <property type="evidence" value="ECO:0007669"/>
    <property type="project" value="UniProtKB-SubCell"/>
</dbReference>
<feature type="domain" description="EamA" evidence="7">
    <location>
        <begin position="148"/>
        <end position="278"/>
    </location>
</feature>
<dbReference type="SUPFAM" id="SSF103481">
    <property type="entry name" value="Multidrug resistance efflux transporter EmrE"/>
    <property type="match status" value="2"/>
</dbReference>
<dbReference type="Proteomes" id="UP000058074">
    <property type="component" value="Chromosome"/>
</dbReference>
<evidence type="ECO:0000256" key="1">
    <source>
        <dbReference type="ARBA" id="ARBA00004651"/>
    </source>
</evidence>
<feature type="transmembrane region" description="Helical" evidence="6">
    <location>
        <begin position="71"/>
        <end position="89"/>
    </location>
</feature>
<accession>A0A0N9UM80</accession>
<feature type="transmembrane region" description="Helical" evidence="6">
    <location>
        <begin position="177"/>
        <end position="194"/>
    </location>
</feature>
<feature type="transmembrane region" description="Helical" evidence="6">
    <location>
        <begin position="95"/>
        <end position="115"/>
    </location>
</feature>
<keyword evidence="5 6" id="KW-0472">Membrane</keyword>
<evidence type="ECO:0000256" key="3">
    <source>
        <dbReference type="ARBA" id="ARBA00022692"/>
    </source>
</evidence>
<sequence>MRSTSGQHAAAIGICAALASQISMNLGAGFAKQLFPMLGAYGMTSLRTALAAAMLFALYRPWRHPVTRAAIPALLIYGAMLGTMNLTYYQALARIPIGIATGIEVMGPLAVVLLASRRPRDFLWLGLAVLGLILLLPLGHDDRLDPVGIAFAFAAAACWALYIIFGKRVAGTLGSNAAPWGMLVAAVLTLPIGLGTTGMILFSPAVLLIGAGIALLSSAIPYSLEIEAMRRLPAHVFGMLLGASPAVGALAGYVILDEVMTPVQWLAIACIIVSAIGSSVVASRPTTTLET</sequence>
<proteinExistence type="predicted"/>
<keyword evidence="3 6" id="KW-0812">Transmembrane</keyword>
<reference evidence="8 9" key="1">
    <citation type="journal article" date="2015" name="Genome Announc.">
        <title>Complete Genome Sequence of Polypropylene Glycol- and Polyethylene Glycol-Degrading Sphingopyxis macrogoltabida Strain EY-1.</title>
        <authorList>
            <person name="Ohtsubo Y."/>
            <person name="Nagata Y."/>
            <person name="Numata M."/>
            <person name="Tsuchikane K."/>
            <person name="Hosoyama A."/>
            <person name="Yamazoe A."/>
            <person name="Tsuda M."/>
            <person name="Fujita N."/>
            <person name="Kawai F."/>
        </authorList>
    </citation>
    <scope>NUCLEOTIDE SEQUENCE [LARGE SCALE GENOMIC DNA]</scope>
    <source>
        <strain evidence="8 9">EY-1</strain>
    </source>
</reference>
<dbReference type="AlphaFoldDB" id="A0A0N9UM80"/>